<feature type="domain" description="Enolpyruvate transferase" evidence="15">
    <location>
        <begin position="10"/>
        <end position="421"/>
    </location>
</feature>
<dbReference type="SUPFAM" id="SSF55205">
    <property type="entry name" value="EPT/RTPC-like"/>
    <property type="match status" value="1"/>
</dbReference>
<dbReference type="InterPro" id="IPR013792">
    <property type="entry name" value="RNA3'P_cycl/enolpyr_Trfase_a/b"/>
</dbReference>
<keyword evidence="6" id="KW-0133">Cell shape</keyword>
<dbReference type="GO" id="GO:0008360">
    <property type="term" value="P:regulation of cell shape"/>
    <property type="evidence" value="ECO:0007669"/>
    <property type="project" value="UniProtKB-KW"/>
</dbReference>
<evidence type="ECO:0000256" key="13">
    <source>
        <dbReference type="ARBA" id="ARBA00047527"/>
    </source>
</evidence>
<dbReference type="GO" id="GO:0019277">
    <property type="term" value="P:UDP-N-acetylgalactosamine biosynthetic process"/>
    <property type="evidence" value="ECO:0007669"/>
    <property type="project" value="InterPro"/>
</dbReference>
<dbReference type="NCBIfam" id="NF006873">
    <property type="entry name" value="PRK09369.1"/>
    <property type="match status" value="1"/>
</dbReference>
<comment type="subcellular location">
    <subcellularLocation>
        <location evidence="1">Cytoplasm</location>
    </subcellularLocation>
</comment>
<dbReference type="Gene3D" id="3.65.10.10">
    <property type="entry name" value="Enolpyruvate transferase domain"/>
    <property type="match status" value="2"/>
</dbReference>
<evidence type="ECO:0000256" key="11">
    <source>
        <dbReference type="ARBA" id="ARBA00039108"/>
    </source>
</evidence>
<comment type="catalytic activity">
    <reaction evidence="13">
        <text>phosphoenolpyruvate + UDP-N-acetyl-alpha-D-glucosamine = UDP-N-acetyl-3-O-(1-carboxyvinyl)-alpha-D-glucosamine + phosphate</text>
        <dbReference type="Rhea" id="RHEA:18681"/>
        <dbReference type="ChEBI" id="CHEBI:43474"/>
        <dbReference type="ChEBI" id="CHEBI:57705"/>
        <dbReference type="ChEBI" id="CHEBI:58702"/>
        <dbReference type="ChEBI" id="CHEBI:68483"/>
        <dbReference type="EC" id="2.5.1.7"/>
    </reaction>
</comment>
<evidence type="ECO:0000256" key="1">
    <source>
        <dbReference type="ARBA" id="ARBA00004496"/>
    </source>
</evidence>
<dbReference type="NCBIfam" id="TIGR01072">
    <property type="entry name" value="murA"/>
    <property type="match status" value="1"/>
</dbReference>
<keyword evidence="9" id="KW-0961">Cell wall biogenesis/degradation</keyword>
<dbReference type="CDD" id="cd01555">
    <property type="entry name" value="UdpNAET"/>
    <property type="match status" value="1"/>
</dbReference>
<evidence type="ECO:0000256" key="3">
    <source>
        <dbReference type="ARBA" id="ARBA00022490"/>
    </source>
</evidence>
<evidence type="ECO:0000256" key="12">
    <source>
        <dbReference type="ARBA" id="ARBA00039754"/>
    </source>
</evidence>
<name>A0A081BQU9_9BACT</name>
<dbReference type="EC" id="2.5.1.7" evidence="11 14"/>
<evidence type="ECO:0000256" key="8">
    <source>
        <dbReference type="ARBA" id="ARBA00023306"/>
    </source>
</evidence>
<dbReference type="InterPro" id="IPR001986">
    <property type="entry name" value="Enolpyruvate_Tfrase_dom"/>
</dbReference>
<dbReference type="InterPro" id="IPR050068">
    <property type="entry name" value="MurA_subfamily"/>
</dbReference>
<proteinExistence type="inferred from homology"/>
<evidence type="ECO:0000256" key="6">
    <source>
        <dbReference type="ARBA" id="ARBA00022960"/>
    </source>
</evidence>
<evidence type="ECO:0000256" key="10">
    <source>
        <dbReference type="ARBA" id="ARBA00038367"/>
    </source>
</evidence>
<comment type="similarity">
    <text evidence="10">Belongs to the EPSP synthase family. MurA subfamily.</text>
</comment>
<evidence type="ECO:0000256" key="7">
    <source>
        <dbReference type="ARBA" id="ARBA00022984"/>
    </source>
</evidence>
<evidence type="ECO:0000256" key="14">
    <source>
        <dbReference type="NCBIfam" id="TIGR01072"/>
    </source>
</evidence>
<evidence type="ECO:0000259" key="15">
    <source>
        <dbReference type="Pfam" id="PF00275"/>
    </source>
</evidence>
<evidence type="ECO:0000256" key="5">
    <source>
        <dbReference type="ARBA" id="ARBA00022679"/>
    </source>
</evidence>
<evidence type="ECO:0000313" key="16">
    <source>
        <dbReference type="EMBL" id="GAK53780.1"/>
    </source>
</evidence>
<evidence type="ECO:0000313" key="17">
    <source>
        <dbReference type="Proteomes" id="UP000030700"/>
    </source>
</evidence>
<keyword evidence="17" id="KW-1185">Reference proteome</keyword>
<evidence type="ECO:0000256" key="4">
    <source>
        <dbReference type="ARBA" id="ARBA00022618"/>
    </source>
</evidence>
<gene>
    <name evidence="16" type="ORF">U14_05054</name>
</gene>
<keyword evidence="4" id="KW-0132">Cell division</keyword>
<dbReference type="HOGENOM" id="CLU_027387_0_1_0"/>
<dbReference type="GO" id="GO:0071555">
    <property type="term" value="P:cell wall organization"/>
    <property type="evidence" value="ECO:0007669"/>
    <property type="project" value="UniProtKB-KW"/>
</dbReference>
<keyword evidence="7" id="KW-0573">Peptidoglycan synthesis</keyword>
<dbReference type="Proteomes" id="UP000030700">
    <property type="component" value="Unassembled WGS sequence"/>
</dbReference>
<keyword evidence="8" id="KW-0131">Cell cycle</keyword>
<keyword evidence="5 16" id="KW-0808">Transferase</keyword>
<dbReference type="GO" id="GO:0009252">
    <property type="term" value="P:peptidoglycan biosynthetic process"/>
    <property type="evidence" value="ECO:0007669"/>
    <property type="project" value="UniProtKB-UniRule"/>
</dbReference>
<dbReference type="GO" id="GO:0008760">
    <property type="term" value="F:UDP-N-acetylglucosamine 1-carboxyvinyltransferase activity"/>
    <property type="evidence" value="ECO:0007669"/>
    <property type="project" value="UniProtKB-UniRule"/>
</dbReference>
<reference evidence="16" key="1">
    <citation type="journal article" date="2015" name="PeerJ">
        <title>First genomic representation of candidate bacterial phylum KSB3 points to enhanced environmental sensing as a trigger of wastewater bulking.</title>
        <authorList>
            <person name="Sekiguchi Y."/>
            <person name="Ohashi A."/>
            <person name="Parks D.H."/>
            <person name="Yamauchi T."/>
            <person name="Tyson G.W."/>
            <person name="Hugenholtz P."/>
        </authorList>
    </citation>
    <scope>NUCLEOTIDE SEQUENCE [LARGE SCALE GENOMIC DNA]</scope>
</reference>
<organism evidence="16">
    <name type="scientific">Candidatus Moduliflexus flocculans</name>
    <dbReference type="NCBI Taxonomy" id="1499966"/>
    <lineage>
        <taxon>Bacteria</taxon>
        <taxon>Candidatus Moduliflexota</taxon>
        <taxon>Candidatus Moduliflexia</taxon>
        <taxon>Candidatus Moduliflexales</taxon>
        <taxon>Candidatus Moduliflexaceae</taxon>
    </lineage>
</organism>
<protein>
    <recommendedName>
        <fullName evidence="12 14">UDP-N-acetylglucosamine 1-carboxyvinyltransferase</fullName>
        <ecNumber evidence="11 14">2.5.1.7</ecNumber>
    </recommendedName>
</protein>
<sequence>MSQPQTFIIQGERQLSGELIVDGNKNAALPLIAATIATPGAVLLKRIPQILDVQHMCDVLVHMGADVTIPEPDALLIDTSNLDPTQVNSHAWEAIRAAILFVGPILSRFGKMTFPTPGGDVIGRRRLDSHFLAFKEMGATIDAHNGEFSVLAPTSGLRPAQIFLDEASVTGTENALIAAAATPGTTIIENAACEPHVQDLTDYLCACGATIEGRASNRLIVHGASVLTPPAAFVCGADYTQTGAFIGIALCTNSELRIKQAGTKYLKPIQIGLEKFGATFRIDGDDVIVPKDQQLRVVEDIGSNLAKLDSQPWPGFPSDMTSTAVILATQTEGAILIHEKLYESRLFFTDKLVAMGARITLCDPHRAIIIGKTRLFGTNLTSPDIRAGIALLTAALCANGTTRISNAQQIDRGFFEIEKKLASVGANIERLACEE</sequence>
<dbReference type="GO" id="GO:0051301">
    <property type="term" value="P:cell division"/>
    <property type="evidence" value="ECO:0007669"/>
    <property type="project" value="UniProtKB-KW"/>
</dbReference>
<dbReference type="PANTHER" id="PTHR43783:SF1">
    <property type="entry name" value="UDP-N-ACETYLGLUCOSAMINE 1-CARBOXYVINYLTRANSFERASE"/>
    <property type="match status" value="1"/>
</dbReference>
<dbReference type="EMBL" id="DF820460">
    <property type="protein sequence ID" value="GAK53780.1"/>
    <property type="molecule type" value="Genomic_DNA"/>
</dbReference>
<dbReference type="InterPro" id="IPR005750">
    <property type="entry name" value="UDP_GlcNAc_COvinyl_MurA"/>
</dbReference>
<dbReference type="AlphaFoldDB" id="A0A081BQU9"/>
<evidence type="ECO:0000256" key="2">
    <source>
        <dbReference type="ARBA" id="ARBA00004752"/>
    </source>
</evidence>
<dbReference type="PANTHER" id="PTHR43783">
    <property type="entry name" value="UDP-N-ACETYLGLUCOSAMINE 1-CARBOXYVINYLTRANSFERASE"/>
    <property type="match status" value="1"/>
</dbReference>
<dbReference type="GO" id="GO:0005737">
    <property type="term" value="C:cytoplasm"/>
    <property type="evidence" value="ECO:0007669"/>
    <property type="project" value="UniProtKB-SubCell"/>
</dbReference>
<keyword evidence="3" id="KW-0963">Cytoplasm</keyword>
<dbReference type="STRING" id="1499966.U14_05054"/>
<evidence type="ECO:0000256" key="9">
    <source>
        <dbReference type="ARBA" id="ARBA00023316"/>
    </source>
</evidence>
<dbReference type="Pfam" id="PF00275">
    <property type="entry name" value="EPSP_synthase"/>
    <property type="match status" value="1"/>
</dbReference>
<comment type="pathway">
    <text evidence="2">Cell wall biogenesis; peptidoglycan biosynthesis.</text>
</comment>
<dbReference type="InterPro" id="IPR036968">
    <property type="entry name" value="Enolpyruvate_Tfrase_sf"/>
</dbReference>
<accession>A0A081BQU9</accession>